<proteinExistence type="predicted"/>
<reference evidence="3" key="1">
    <citation type="submission" date="2021-01" db="EMBL/GenBank/DDBJ databases">
        <title>Phytophthora aleatoria, a newly-described species from Pinus radiata is distinct from Phytophthora cactorum isolates based on comparative genomics.</title>
        <authorList>
            <person name="Mcdougal R."/>
            <person name="Panda P."/>
            <person name="Williams N."/>
            <person name="Studholme D.J."/>
        </authorList>
    </citation>
    <scope>NUCLEOTIDE SEQUENCE</scope>
    <source>
        <strain evidence="3">NZFS 4037</strain>
    </source>
</reference>
<protein>
    <submittedName>
        <fullName evidence="3">Uncharacterized protein</fullName>
    </submittedName>
</protein>
<evidence type="ECO:0000313" key="4">
    <source>
        <dbReference type="Proteomes" id="UP000709295"/>
    </source>
</evidence>
<evidence type="ECO:0000256" key="2">
    <source>
        <dbReference type="SAM" id="Phobius"/>
    </source>
</evidence>
<sequence>WRTCSCLPLRVLNTVESEGLTSLVSHILCVCFFFALAWFERQLVVAFLAPTSDDAASRTVNTLLPRLKWIAKVSRCQVDPKLSFNAAATSALRLWFPDRSGSNHRQETRARRHQFGASGSQTGTPCRQMLDGQSA</sequence>
<feature type="region of interest" description="Disordered" evidence="1">
    <location>
        <begin position="100"/>
        <end position="135"/>
    </location>
</feature>
<dbReference type="AlphaFoldDB" id="A0A8J5J976"/>
<gene>
    <name evidence="3" type="ORF">JG688_00000057</name>
</gene>
<evidence type="ECO:0000256" key="1">
    <source>
        <dbReference type="SAM" id="MobiDB-lite"/>
    </source>
</evidence>
<name>A0A8J5J976_9STRA</name>
<keyword evidence="2" id="KW-0812">Transmembrane</keyword>
<accession>A0A8J5J976</accession>
<feature type="non-terminal residue" evidence="3">
    <location>
        <position position="1"/>
    </location>
</feature>
<comment type="caution">
    <text evidence="3">The sequence shown here is derived from an EMBL/GenBank/DDBJ whole genome shotgun (WGS) entry which is preliminary data.</text>
</comment>
<feature type="transmembrane region" description="Helical" evidence="2">
    <location>
        <begin position="20"/>
        <end position="39"/>
    </location>
</feature>
<evidence type="ECO:0000313" key="3">
    <source>
        <dbReference type="EMBL" id="KAG6977715.1"/>
    </source>
</evidence>
<dbReference type="EMBL" id="JAENGY010000001">
    <property type="protein sequence ID" value="KAG6977715.1"/>
    <property type="molecule type" value="Genomic_DNA"/>
</dbReference>
<dbReference type="Proteomes" id="UP000709295">
    <property type="component" value="Unassembled WGS sequence"/>
</dbReference>
<keyword evidence="2" id="KW-0472">Membrane</keyword>
<organism evidence="3 4">
    <name type="scientific">Phytophthora aleatoria</name>
    <dbReference type="NCBI Taxonomy" id="2496075"/>
    <lineage>
        <taxon>Eukaryota</taxon>
        <taxon>Sar</taxon>
        <taxon>Stramenopiles</taxon>
        <taxon>Oomycota</taxon>
        <taxon>Peronosporomycetes</taxon>
        <taxon>Peronosporales</taxon>
        <taxon>Peronosporaceae</taxon>
        <taxon>Phytophthora</taxon>
    </lineage>
</organism>
<keyword evidence="2" id="KW-1133">Transmembrane helix</keyword>
<feature type="compositionally biased region" description="Polar residues" evidence="1">
    <location>
        <begin position="117"/>
        <end position="135"/>
    </location>
</feature>
<keyword evidence="4" id="KW-1185">Reference proteome</keyword>